<dbReference type="GO" id="GO:0008804">
    <property type="term" value="F:carbamate kinase activity"/>
    <property type="evidence" value="ECO:0007669"/>
    <property type="project" value="UniProtKB-UniRule"/>
</dbReference>
<dbReference type="EMBL" id="FOKI01000004">
    <property type="protein sequence ID" value="SFA84162.1"/>
    <property type="molecule type" value="Genomic_DNA"/>
</dbReference>
<dbReference type="FunFam" id="3.40.1160.10:FF:000007">
    <property type="entry name" value="Carbamate kinase"/>
    <property type="match status" value="1"/>
</dbReference>
<dbReference type="PANTHER" id="PTHR30409">
    <property type="entry name" value="CARBAMATE KINASE"/>
    <property type="match status" value="1"/>
</dbReference>
<evidence type="ECO:0000313" key="12">
    <source>
        <dbReference type="Proteomes" id="UP000198619"/>
    </source>
</evidence>
<dbReference type="UniPathway" id="UPA00996">
    <property type="reaction ID" value="UER00366"/>
</dbReference>
<dbReference type="NCBIfam" id="NF009007">
    <property type="entry name" value="PRK12352.1"/>
    <property type="match status" value="1"/>
</dbReference>
<dbReference type="Gene3D" id="3.40.1160.10">
    <property type="entry name" value="Acetylglutamate kinase-like"/>
    <property type="match status" value="1"/>
</dbReference>
<dbReference type="CDD" id="cd04235">
    <property type="entry name" value="AAK_CK"/>
    <property type="match status" value="1"/>
</dbReference>
<protein>
    <recommendedName>
        <fullName evidence="3 8">Carbamate kinase</fullName>
    </recommendedName>
</protein>
<feature type="domain" description="Aspartate/glutamate/uridylate kinase" evidence="10">
    <location>
        <begin position="1"/>
        <end position="293"/>
    </location>
</feature>
<evidence type="ECO:0000313" key="11">
    <source>
        <dbReference type="EMBL" id="SFA84162.1"/>
    </source>
</evidence>
<dbReference type="PANTHER" id="PTHR30409:SF1">
    <property type="entry name" value="CARBAMATE KINASE-RELATED"/>
    <property type="match status" value="1"/>
</dbReference>
<keyword evidence="12" id="KW-1185">Reference proteome</keyword>
<dbReference type="RefSeq" id="WP_090038885.1">
    <property type="nucleotide sequence ID" value="NZ_FOKI01000004.1"/>
</dbReference>
<dbReference type="InterPro" id="IPR003964">
    <property type="entry name" value="Carb_kinase"/>
</dbReference>
<dbReference type="PRINTS" id="PR01469">
    <property type="entry name" value="CARBMTKINASE"/>
</dbReference>
<evidence type="ECO:0000256" key="6">
    <source>
        <dbReference type="ARBA" id="ARBA00022777"/>
    </source>
</evidence>
<dbReference type="InterPro" id="IPR001048">
    <property type="entry name" value="Asp/Glu/Uridylate_kinase"/>
</dbReference>
<evidence type="ECO:0000259" key="10">
    <source>
        <dbReference type="Pfam" id="PF00696"/>
    </source>
</evidence>
<evidence type="ECO:0000256" key="7">
    <source>
        <dbReference type="ARBA" id="ARBA00048467"/>
    </source>
</evidence>
<gene>
    <name evidence="11" type="ORF">SAMN04488528_100479</name>
</gene>
<dbReference type="AlphaFoldDB" id="A0A1I0W665"/>
<dbReference type="OrthoDB" id="9766717at2"/>
<sequence>MKIVVALGGNALQSNPKDKSSEGQLKTCKETAKALVDIIEDGHEIAIVHGNGPQVGQIVATVEDAIKVNDTNVLFPFDVCGSFTQGYIGYHLQNSLKEELVKRNIKKNVSTIITQVVVDKEDKGFKNPTKPIGSFYTKEVAQRMEIEHGYIMKEDSGRGYRRVVASPKPIDIIEKDIIKNLFNNKDIVISCGGGGIPVIREEEQVNGVAAVIDKDFAAEKLAEVLDADCLLVLTGVDKVCINYNKPNENKLDTITLNEVDKYIEEGQFAPGSMLPKVEACKKFVESKEKKSAIIASLFNGKKALKGLSGTKICE</sequence>
<dbReference type="PIRSF" id="PIRSF000723">
    <property type="entry name" value="Carbamate_kin"/>
    <property type="match status" value="1"/>
</dbReference>
<dbReference type="GO" id="GO:0019546">
    <property type="term" value="P:L-arginine deiminase pathway"/>
    <property type="evidence" value="ECO:0007669"/>
    <property type="project" value="TreeGrafter"/>
</dbReference>
<proteinExistence type="inferred from homology"/>
<keyword evidence="5 9" id="KW-0808">Transferase</keyword>
<dbReference type="Proteomes" id="UP000198619">
    <property type="component" value="Unassembled WGS sequence"/>
</dbReference>
<comment type="pathway">
    <text evidence="1">Metabolic intermediate metabolism; carbamoyl phosphate degradation; CO(2) and NH(3) from carbamoyl phosphate: step 1/1.</text>
</comment>
<organism evidence="11 12">
    <name type="scientific">Clostridium frigidicarnis</name>
    <dbReference type="NCBI Taxonomy" id="84698"/>
    <lineage>
        <taxon>Bacteria</taxon>
        <taxon>Bacillati</taxon>
        <taxon>Bacillota</taxon>
        <taxon>Clostridia</taxon>
        <taxon>Eubacteriales</taxon>
        <taxon>Clostridiaceae</taxon>
        <taxon>Clostridium</taxon>
    </lineage>
</organism>
<dbReference type="NCBIfam" id="TIGR00746">
    <property type="entry name" value="arcC"/>
    <property type="match status" value="1"/>
</dbReference>
<dbReference type="InterPro" id="IPR036393">
    <property type="entry name" value="AceGlu_kinase-like_sf"/>
</dbReference>
<evidence type="ECO:0000256" key="5">
    <source>
        <dbReference type="ARBA" id="ARBA00022679"/>
    </source>
</evidence>
<evidence type="ECO:0000256" key="2">
    <source>
        <dbReference type="ARBA" id="ARBA00011066"/>
    </source>
</evidence>
<dbReference type="STRING" id="84698.SAMN04488528_100479"/>
<dbReference type="SUPFAM" id="SSF53633">
    <property type="entry name" value="Carbamate kinase-like"/>
    <property type="match status" value="1"/>
</dbReference>
<evidence type="ECO:0000256" key="1">
    <source>
        <dbReference type="ARBA" id="ARBA00005118"/>
    </source>
</evidence>
<comment type="catalytic activity">
    <reaction evidence="7">
        <text>hydrogencarbonate + NH4(+) + ATP = carbamoyl phosphate + ADP + H2O + H(+)</text>
        <dbReference type="Rhea" id="RHEA:10152"/>
        <dbReference type="ChEBI" id="CHEBI:15377"/>
        <dbReference type="ChEBI" id="CHEBI:15378"/>
        <dbReference type="ChEBI" id="CHEBI:17544"/>
        <dbReference type="ChEBI" id="CHEBI:28938"/>
        <dbReference type="ChEBI" id="CHEBI:30616"/>
        <dbReference type="ChEBI" id="CHEBI:58228"/>
        <dbReference type="ChEBI" id="CHEBI:456216"/>
        <dbReference type="EC" id="2.7.2.2"/>
    </reaction>
</comment>
<evidence type="ECO:0000256" key="9">
    <source>
        <dbReference type="PIRNR" id="PIRNR000723"/>
    </source>
</evidence>
<reference evidence="11 12" key="1">
    <citation type="submission" date="2016-10" db="EMBL/GenBank/DDBJ databases">
        <authorList>
            <person name="de Groot N.N."/>
        </authorList>
    </citation>
    <scope>NUCLEOTIDE SEQUENCE [LARGE SCALE GENOMIC DNA]</scope>
    <source>
        <strain evidence="11 12">DSM 12271</strain>
    </source>
</reference>
<keyword evidence="4" id="KW-0056">Arginine metabolism</keyword>
<evidence type="ECO:0000256" key="3">
    <source>
        <dbReference type="ARBA" id="ARBA00013070"/>
    </source>
</evidence>
<name>A0A1I0W665_9CLOT</name>
<accession>A0A1I0W665</accession>
<dbReference type="Pfam" id="PF00696">
    <property type="entry name" value="AA_kinase"/>
    <property type="match status" value="1"/>
</dbReference>
<evidence type="ECO:0000256" key="4">
    <source>
        <dbReference type="ARBA" id="ARBA00022503"/>
    </source>
</evidence>
<dbReference type="GO" id="GO:0005829">
    <property type="term" value="C:cytosol"/>
    <property type="evidence" value="ECO:0007669"/>
    <property type="project" value="TreeGrafter"/>
</dbReference>
<evidence type="ECO:0000256" key="8">
    <source>
        <dbReference type="NCBIfam" id="TIGR00746"/>
    </source>
</evidence>
<keyword evidence="6 9" id="KW-0418">Kinase</keyword>
<comment type="similarity">
    <text evidence="2 9">Belongs to the carbamate kinase family.</text>
</comment>